<dbReference type="STRING" id="381764.Fnod_0455"/>
<dbReference type="AlphaFoldDB" id="A7HK87"/>
<evidence type="ECO:0000313" key="3">
    <source>
        <dbReference type="Proteomes" id="UP000002415"/>
    </source>
</evidence>
<reference evidence="2 3" key="2">
    <citation type="journal article" date="2009" name="Proc. Natl. Acad. Sci. U.S.A.">
        <title>On the chimeric nature, thermophilic origin, and phylogenetic placement of the Thermotogales.</title>
        <authorList>
            <person name="Zhaxybayeva O."/>
            <person name="Swithers K.S."/>
            <person name="Lapierre P."/>
            <person name="Fournier G.P."/>
            <person name="Bickhart D.M."/>
            <person name="DeBoy R.T."/>
            <person name="Nelson K.E."/>
            <person name="Nesbo C.L."/>
            <person name="Doolittle W.F."/>
            <person name="Gogarten J.P."/>
            <person name="Noll K.M."/>
        </authorList>
    </citation>
    <scope>NUCLEOTIDE SEQUENCE [LARGE SCALE GENOMIC DNA]</scope>
    <source>
        <strain evidence="3">ATCC 35602 / DSM 5306 / Rt17-B1</strain>
    </source>
</reference>
<proteinExistence type="predicted"/>
<dbReference type="RefSeq" id="WP_011993640.1">
    <property type="nucleotide sequence ID" value="NC_009718.1"/>
</dbReference>
<name>A7HK87_FERNB</name>
<sequence>MNITKKLILNITIFMVLLALLSNHAMAAEYVVKVDNMQLGTVKVQETKNGWISVSEIEYGEKYVVEARTLYGKNGMFQIYEATFKTNNEVVAKILGTNKNGRVGITLYMYYNPKSPSVKTFNFDSPNFVILDNNFIIPHFEMMLRMPQPTMNIIIPQSLFDPSKTEKATGIAQLKRISKDKYSFSYEGTEITITTDNFGIVKMEYSNGITVERVKK</sequence>
<evidence type="ECO:0000313" key="2">
    <source>
        <dbReference type="EMBL" id="ABS60320.1"/>
    </source>
</evidence>
<keyword evidence="1" id="KW-0732">Signal</keyword>
<reference evidence="2 3" key="1">
    <citation type="submission" date="2007-07" db="EMBL/GenBank/DDBJ databases">
        <title>Complete sequence of Fervidobacterium nodosum Rt17-B1.</title>
        <authorList>
            <consortium name="US DOE Joint Genome Institute"/>
            <person name="Copeland A."/>
            <person name="Lucas S."/>
            <person name="Lapidus A."/>
            <person name="Barry K."/>
            <person name="Glavina del Rio T."/>
            <person name="Dalin E."/>
            <person name="Tice H."/>
            <person name="Pitluck S."/>
            <person name="Saunders E."/>
            <person name="Brettin T."/>
            <person name="Bruce D."/>
            <person name="Detter J.C."/>
            <person name="Han C."/>
            <person name="Schmutz J."/>
            <person name="Larimer F."/>
            <person name="Land M."/>
            <person name="Hauser L."/>
            <person name="Kyrpides N."/>
            <person name="Mikhailova N."/>
            <person name="Nelson K."/>
            <person name="Gogarten J.P."/>
            <person name="Noll K."/>
            <person name="Richardson P."/>
        </authorList>
    </citation>
    <scope>NUCLEOTIDE SEQUENCE [LARGE SCALE GENOMIC DNA]</scope>
    <source>
        <strain evidence="3">ATCC 35602 / DSM 5306 / Rt17-B1</strain>
    </source>
</reference>
<organism evidence="2 3">
    <name type="scientific">Fervidobacterium nodosum (strain ATCC 35602 / DSM 5306 / Rt17-B1)</name>
    <dbReference type="NCBI Taxonomy" id="381764"/>
    <lineage>
        <taxon>Bacteria</taxon>
        <taxon>Thermotogati</taxon>
        <taxon>Thermotogota</taxon>
        <taxon>Thermotogae</taxon>
        <taxon>Thermotogales</taxon>
        <taxon>Fervidobacteriaceae</taxon>
        <taxon>Fervidobacterium</taxon>
    </lineage>
</organism>
<dbReference type="HOGENOM" id="CLU_1359857_0_0_0"/>
<dbReference type="EMBL" id="CP000771">
    <property type="protein sequence ID" value="ABS60320.1"/>
    <property type="molecule type" value="Genomic_DNA"/>
</dbReference>
<dbReference type="OrthoDB" id="47563at2"/>
<dbReference type="Proteomes" id="UP000002415">
    <property type="component" value="Chromosome"/>
</dbReference>
<evidence type="ECO:0000256" key="1">
    <source>
        <dbReference type="SAM" id="SignalP"/>
    </source>
</evidence>
<protein>
    <submittedName>
        <fullName evidence="2">Uncharacterized protein</fullName>
    </submittedName>
</protein>
<gene>
    <name evidence="2" type="ordered locus">Fnod_0455</name>
</gene>
<feature type="signal peptide" evidence="1">
    <location>
        <begin position="1"/>
        <end position="27"/>
    </location>
</feature>
<keyword evidence="3" id="KW-1185">Reference proteome</keyword>
<feature type="chain" id="PRO_5002710277" evidence="1">
    <location>
        <begin position="28"/>
        <end position="216"/>
    </location>
</feature>
<accession>A7HK87</accession>
<dbReference type="eggNOG" id="ENOG502ZSZX">
    <property type="taxonomic scope" value="Bacteria"/>
</dbReference>
<dbReference type="KEGG" id="fno:Fnod_0455"/>